<reference evidence="2" key="1">
    <citation type="submission" date="2018-12" db="EMBL/GenBank/DDBJ databases">
        <title>Complete genome sequencing of Jeotgalibaca sp. H21T32.</title>
        <authorList>
            <person name="Bae J.-W."/>
            <person name="Lee S.-Y."/>
        </authorList>
    </citation>
    <scope>NUCLEOTIDE SEQUENCE [LARGE SCALE GENOMIC DNA]</scope>
    <source>
        <strain evidence="2">H21T32</strain>
    </source>
</reference>
<gene>
    <name evidence="1" type="ORF">EJN90_06210</name>
</gene>
<dbReference type="KEGG" id="jeh:EJN90_06210"/>
<dbReference type="RefSeq" id="WP_126109514.1">
    <property type="nucleotide sequence ID" value="NZ_CP034465.1"/>
</dbReference>
<evidence type="ECO:0000313" key="1">
    <source>
        <dbReference type="EMBL" id="AZP04268.1"/>
    </source>
</evidence>
<name>A0A3S9HA90_9LACT</name>
<protein>
    <recommendedName>
        <fullName evidence="3">Flagellar protein FliT</fullName>
    </recommendedName>
</protein>
<keyword evidence="2" id="KW-1185">Reference proteome</keyword>
<sequence>MQENQEFKKNRFSLFEEMNTVLDSWNGTPETGPEIISQMKTLIHEVQQLQELPLTLEEEQLLREIYKKETRIVAVMEVAKEEIAQELRGMNKNKAIVQNYVYPQKTPTFVNQEL</sequence>
<accession>A0A3S9HA90</accession>
<proteinExistence type="predicted"/>
<dbReference type="Proteomes" id="UP000273326">
    <property type="component" value="Chromosome"/>
</dbReference>
<dbReference type="AlphaFoldDB" id="A0A3S9HA90"/>
<evidence type="ECO:0008006" key="3">
    <source>
        <dbReference type="Google" id="ProtNLM"/>
    </source>
</evidence>
<dbReference type="OrthoDB" id="9865396at2"/>
<organism evidence="1 2">
    <name type="scientific">Jeotgalibaca ciconiae</name>
    <dbReference type="NCBI Taxonomy" id="2496265"/>
    <lineage>
        <taxon>Bacteria</taxon>
        <taxon>Bacillati</taxon>
        <taxon>Bacillota</taxon>
        <taxon>Bacilli</taxon>
        <taxon>Lactobacillales</taxon>
        <taxon>Carnobacteriaceae</taxon>
        <taxon>Jeotgalibaca</taxon>
    </lineage>
</organism>
<evidence type="ECO:0000313" key="2">
    <source>
        <dbReference type="Proteomes" id="UP000273326"/>
    </source>
</evidence>
<dbReference type="EMBL" id="CP034465">
    <property type="protein sequence ID" value="AZP04268.1"/>
    <property type="molecule type" value="Genomic_DNA"/>
</dbReference>